<reference evidence="1" key="1">
    <citation type="journal article" date="2019" name="Sci. Rep.">
        <title>Draft genome of Tanacetum cinerariifolium, the natural source of mosquito coil.</title>
        <authorList>
            <person name="Yamashiro T."/>
            <person name="Shiraishi A."/>
            <person name="Satake H."/>
            <person name="Nakayama K."/>
        </authorList>
    </citation>
    <scope>NUCLEOTIDE SEQUENCE</scope>
</reference>
<keyword evidence="1" id="KW-0808">Transferase</keyword>
<proteinExistence type="predicted"/>
<evidence type="ECO:0000313" key="1">
    <source>
        <dbReference type="EMBL" id="GFA17592.1"/>
    </source>
</evidence>
<sequence length="48" mass="5428">DFRWLNPAPLPPKIYPCRPVRASRSTSAAEEGYTVFDAKSSSLYVARR</sequence>
<name>A0A699J7N7_TANCI</name>
<protein>
    <submittedName>
        <fullName evidence="1">Protein kinase-like domain-containing protein</fullName>
    </submittedName>
</protein>
<gene>
    <name evidence="1" type="ORF">Tci_589564</name>
</gene>
<comment type="caution">
    <text evidence="1">The sequence shown here is derived from an EMBL/GenBank/DDBJ whole genome shotgun (WGS) entry which is preliminary data.</text>
</comment>
<dbReference type="EMBL" id="BKCJ010380705">
    <property type="protein sequence ID" value="GFA17592.1"/>
    <property type="molecule type" value="Genomic_DNA"/>
</dbReference>
<feature type="non-terminal residue" evidence="1">
    <location>
        <position position="1"/>
    </location>
</feature>
<organism evidence="1">
    <name type="scientific">Tanacetum cinerariifolium</name>
    <name type="common">Dalmatian daisy</name>
    <name type="synonym">Chrysanthemum cinerariifolium</name>
    <dbReference type="NCBI Taxonomy" id="118510"/>
    <lineage>
        <taxon>Eukaryota</taxon>
        <taxon>Viridiplantae</taxon>
        <taxon>Streptophyta</taxon>
        <taxon>Embryophyta</taxon>
        <taxon>Tracheophyta</taxon>
        <taxon>Spermatophyta</taxon>
        <taxon>Magnoliopsida</taxon>
        <taxon>eudicotyledons</taxon>
        <taxon>Gunneridae</taxon>
        <taxon>Pentapetalae</taxon>
        <taxon>asterids</taxon>
        <taxon>campanulids</taxon>
        <taxon>Asterales</taxon>
        <taxon>Asteraceae</taxon>
        <taxon>Asteroideae</taxon>
        <taxon>Anthemideae</taxon>
        <taxon>Anthemidinae</taxon>
        <taxon>Tanacetum</taxon>
    </lineage>
</organism>
<dbReference type="AlphaFoldDB" id="A0A699J7N7"/>
<keyword evidence="1" id="KW-0418">Kinase</keyword>
<accession>A0A699J7N7</accession>
<dbReference type="GO" id="GO:0016301">
    <property type="term" value="F:kinase activity"/>
    <property type="evidence" value="ECO:0007669"/>
    <property type="project" value="UniProtKB-KW"/>
</dbReference>